<evidence type="ECO:0000256" key="1">
    <source>
        <dbReference type="SAM" id="MobiDB-lite"/>
    </source>
</evidence>
<sequence>MRPVTSKRETQQGGKEKAKGFKAGSRDSNGSKDKTGGSEGEARHSGALHRDVIYSQSAFLNDKGSGQLTKAHEQSSEANFPTKETPRVFDDDDDDDDDDDEDDDDEDDDDEFVLPSKRP</sequence>
<organism evidence="2 3">
    <name type="scientific">Vespula squamosa</name>
    <name type="common">Southern yellow jacket</name>
    <name type="synonym">Wasp</name>
    <dbReference type="NCBI Taxonomy" id="30214"/>
    <lineage>
        <taxon>Eukaryota</taxon>
        <taxon>Metazoa</taxon>
        <taxon>Ecdysozoa</taxon>
        <taxon>Arthropoda</taxon>
        <taxon>Hexapoda</taxon>
        <taxon>Insecta</taxon>
        <taxon>Pterygota</taxon>
        <taxon>Neoptera</taxon>
        <taxon>Endopterygota</taxon>
        <taxon>Hymenoptera</taxon>
        <taxon>Apocrita</taxon>
        <taxon>Aculeata</taxon>
        <taxon>Vespoidea</taxon>
        <taxon>Vespidae</taxon>
        <taxon>Vespinae</taxon>
        <taxon>Vespula</taxon>
    </lineage>
</organism>
<keyword evidence="3" id="KW-1185">Reference proteome</keyword>
<accession>A0ABD2C629</accession>
<feature type="region of interest" description="Disordered" evidence="1">
    <location>
        <begin position="64"/>
        <end position="119"/>
    </location>
</feature>
<proteinExistence type="predicted"/>
<comment type="caution">
    <text evidence="2">The sequence shown here is derived from an EMBL/GenBank/DDBJ whole genome shotgun (WGS) entry which is preliminary data.</text>
</comment>
<gene>
    <name evidence="2" type="ORF">V1478_000644</name>
</gene>
<dbReference type="AlphaFoldDB" id="A0ABD2C629"/>
<reference evidence="2 3" key="1">
    <citation type="journal article" date="2024" name="Ann. Entomol. Soc. Am.">
        <title>Genomic analyses of the southern and eastern yellowjacket wasps (Hymenoptera: Vespidae) reveal evolutionary signatures of social life.</title>
        <authorList>
            <person name="Catto M.A."/>
            <person name="Caine P.B."/>
            <person name="Orr S.E."/>
            <person name="Hunt B.G."/>
            <person name="Goodisman M.A.D."/>
        </authorList>
    </citation>
    <scope>NUCLEOTIDE SEQUENCE [LARGE SCALE GENOMIC DNA]</scope>
    <source>
        <strain evidence="2">233</strain>
        <tissue evidence="2">Head and thorax</tissue>
    </source>
</reference>
<evidence type="ECO:0000313" key="2">
    <source>
        <dbReference type="EMBL" id="KAL2740503.1"/>
    </source>
</evidence>
<dbReference type="Proteomes" id="UP001607302">
    <property type="component" value="Unassembled WGS sequence"/>
</dbReference>
<dbReference type="EMBL" id="JAUDFV010000020">
    <property type="protein sequence ID" value="KAL2740503.1"/>
    <property type="molecule type" value="Genomic_DNA"/>
</dbReference>
<protein>
    <submittedName>
        <fullName evidence="2">Uncharacterized protein</fullName>
    </submittedName>
</protein>
<feature type="compositionally biased region" description="Acidic residues" evidence="1">
    <location>
        <begin position="90"/>
        <end position="112"/>
    </location>
</feature>
<feature type="compositionally biased region" description="Basic and acidic residues" evidence="1">
    <location>
        <begin position="29"/>
        <end position="49"/>
    </location>
</feature>
<name>A0ABD2C629_VESSQ</name>
<feature type="region of interest" description="Disordered" evidence="1">
    <location>
        <begin position="1"/>
        <end position="49"/>
    </location>
</feature>
<evidence type="ECO:0000313" key="3">
    <source>
        <dbReference type="Proteomes" id="UP001607302"/>
    </source>
</evidence>
<feature type="compositionally biased region" description="Basic and acidic residues" evidence="1">
    <location>
        <begin position="1"/>
        <end position="19"/>
    </location>
</feature>